<comment type="caution">
    <text evidence="1">The sequence shown here is derived from an EMBL/GenBank/DDBJ whole genome shotgun (WGS) entry which is preliminary data.</text>
</comment>
<keyword evidence="2" id="KW-1185">Reference proteome</keyword>
<evidence type="ECO:0000313" key="2">
    <source>
        <dbReference type="Proteomes" id="UP000499080"/>
    </source>
</evidence>
<sequence length="97" mass="11002">MLKDGVTRSTCNTYGVGKDSRRAALHSLNSVDARLLTLMKAAHYFLLASEKDFTKHSRLRKIKNSRIEMQPACITSHGKREVSRNAGIHEHEDFAYI</sequence>
<name>A0A4Y2S5C6_ARAVE</name>
<accession>A0A4Y2S5C6</accession>
<evidence type="ECO:0000313" key="1">
    <source>
        <dbReference type="EMBL" id="GBN83438.1"/>
    </source>
</evidence>
<protein>
    <submittedName>
        <fullName evidence="1">Uncharacterized protein</fullName>
    </submittedName>
</protein>
<gene>
    <name evidence="1" type="ORF">AVEN_140127_1</name>
</gene>
<dbReference type="Proteomes" id="UP000499080">
    <property type="component" value="Unassembled WGS sequence"/>
</dbReference>
<dbReference type="EMBL" id="BGPR01019958">
    <property type="protein sequence ID" value="GBN83438.1"/>
    <property type="molecule type" value="Genomic_DNA"/>
</dbReference>
<reference evidence="1 2" key="1">
    <citation type="journal article" date="2019" name="Sci. Rep.">
        <title>Orb-weaving spider Araneus ventricosus genome elucidates the spidroin gene catalogue.</title>
        <authorList>
            <person name="Kono N."/>
            <person name="Nakamura H."/>
            <person name="Ohtoshi R."/>
            <person name="Moran D.A.P."/>
            <person name="Shinohara A."/>
            <person name="Yoshida Y."/>
            <person name="Fujiwara M."/>
            <person name="Mori M."/>
            <person name="Tomita M."/>
            <person name="Arakawa K."/>
        </authorList>
    </citation>
    <scope>NUCLEOTIDE SEQUENCE [LARGE SCALE GENOMIC DNA]</scope>
</reference>
<dbReference type="AlphaFoldDB" id="A0A4Y2S5C6"/>
<organism evidence="1 2">
    <name type="scientific">Araneus ventricosus</name>
    <name type="common">Orbweaver spider</name>
    <name type="synonym">Epeira ventricosa</name>
    <dbReference type="NCBI Taxonomy" id="182803"/>
    <lineage>
        <taxon>Eukaryota</taxon>
        <taxon>Metazoa</taxon>
        <taxon>Ecdysozoa</taxon>
        <taxon>Arthropoda</taxon>
        <taxon>Chelicerata</taxon>
        <taxon>Arachnida</taxon>
        <taxon>Araneae</taxon>
        <taxon>Araneomorphae</taxon>
        <taxon>Entelegynae</taxon>
        <taxon>Araneoidea</taxon>
        <taxon>Araneidae</taxon>
        <taxon>Araneus</taxon>
    </lineage>
</organism>
<proteinExistence type="predicted"/>